<evidence type="ECO:0000313" key="4">
    <source>
        <dbReference type="Proteomes" id="UP000270094"/>
    </source>
</evidence>
<reference evidence="3 4" key="1">
    <citation type="submission" date="2018-11" db="EMBL/GenBank/DDBJ databases">
        <authorList>
            <consortium name="Pathogen Informatics"/>
        </authorList>
    </citation>
    <scope>NUCLEOTIDE SEQUENCE [LARGE SCALE GENOMIC DNA]</scope>
</reference>
<dbReference type="AlphaFoldDB" id="A0A3P7I5G5"/>
<dbReference type="EMBL" id="UYYB01009478">
    <property type="protein sequence ID" value="VDM68631.1"/>
    <property type="molecule type" value="Genomic_DNA"/>
</dbReference>
<dbReference type="Gene3D" id="2.60.40.10">
    <property type="entry name" value="Immunoglobulins"/>
    <property type="match status" value="1"/>
</dbReference>
<dbReference type="InterPro" id="IPR013783">
    <property type="entry name" value="Ig-like_fold"/>
</dbReference>
<feature type="region of interest" description="Disordered" evidence="1">
    <location>
        <begin position="1"/>
        <end position="23"/>
    </location>
</feature>
<name>A0A3P7I5G5_STRVU</name>
<organism evidence="3 4">
    <name type="scientific">Strongylus vulgaris</name>
    <name type="common">Blood worm</name>
    <dbReference type="NCBI Taxonomy" id="40348"/>
    <lineage>
        <taxon>Eukaryota</taxon>
        <taxon>Metazoa</taxon>
        <taxon>Ecdysozoa</taxon>
        <taxon>Nematoda</taxon>
        <taxon>Chromadorea</taxon>
        <taxon>Rhabditida</taxon>
        <taxon>Rhabditina</taxon>
        <taxon>Rhabditomorpha</taxon>
        <taxon>Strongyloidea</taxon>
        <taxon>Strongylidae</taxon>
        <taxon>Strongylus</taxon>
    </lineage>
</organism>
<evidence type="ECO:0000313" key="3">
    <source>
        <dbReference type="EMBL" id="VDM68631.1"/>
    </source>
</evidence>
<protein>
    <recommendedName>
        <fullName evidence="2">MSP domain-containing protein</fullName>
    </recommendedName>
</protein>
<accession>A0A3P7I5G5</accession>
<evidence type="ECO:0000259" key="2">
    <source>
        <dbReference type="PROSITE" id="PS50202"/>
    </source>
</evidence>
<keyword evidence="4" id="KW-1185">Reference proteome</keyword>
<feature type="domain" description="MSP" evidence="2">
    <location>
        <begin position="80"/>
        <end position="147"/>
    </location>
</feature>
<sequence length="147" mass="16602">MLEKERLEEEEKESRRERVSVEDVKKDKPKLAITGSIRGTLSPLVPTSRSAGGSEPIIASIETYQELLKNRVVGETPDGELLCNPRWLLFNSPNGYKKPCYGDFTITNKDSFTVAWCIKTKEKMMRLSQSHGILKAGEHIDLTVTYT</sequence>
<gene>
    <name evidence="3" type="ORF">SVUK_LOCUS3629</name>
</gene>
<dbReference type="InterPro" id="IPR008962">
    <property type="entry name" value="PapD-like_sf"/>
</dbReference>
<evidence type="ECO:0000256" key="1">
    <source>
        <dbReference type="SAM" id="MobiDB-lite"/>
    </source>
</evidence>
<dbReference type="OrthoDB" id="5783490at2759"/>
<proteinExistence type="predicted"/>
<dbReference type="SUPFAM" id="SSF49354">
    <property type="entry name" value="PapD-like"/>
    <property type="match status" value="1"/>
</dbReference>
<dbReference type="Proteomes" id="UP000270094">
    <property type="component" value="Unassembled WGS sequence"/>
</dbReference>
<dbReference type="InterPro" id="IPR000535">
    <property type="entry name" value="MSP_dom"/>
</dbReference>
<dbReference type="PROSITE" id="PS50202">
    <property type="entry name" value="MSP"/>
    <property type="match status" value="1"/>
</dbReference>